<dbReference type="InterPro" id="IPR000432">
    <property type="entry name" value="DNA_mismatch_repair_MutS_C"/>
</dbReference>
<keyword evidence="3" id="KW-0067">ATP-binding</keyword>
<dbReference type="SUPFAM" id="SSF53150">
    <property type="entry name" value="DNA repair protein MutS, domain II"/>
    <property type="match status" value="1"/>
</dbReference>
<dbReference type="GO" id="GO:0006298">
    <property type="term" value="P:mismatch repair"/>
    <property type="evidence" value="ECO:0007669"/>
    <property type="project" value="InterPro"/>
</dbReference>
<dbReference type="FunFam" id="3.40.50.300:FF:000870">
    <property type="entry name" value="MutS protein homolog 4"/>
    <property type="match status" value="1"/>
</dbReference>
<dbReference type="PANTHER" id="PTHR11361:SF21">
    <property type="entry name" value="MUTS PROTEIN HOMOLOG 4"/>
    <property type="match status" value="1"/>
</dbReference>
<dbReference type="Gene3D" id="3.30.420.110">
    <property type="entry name" value="MutS, connector domain"/>
    <property type="match status" value="1"/>
</dbReference>
<dbReference type="PROSITE" id="PS00486">
    <property type="entry name" value="DNA_MISMATCH_REPAIR_2"/>
    <property type="match status" value="1"/>
</dbReference>
<feature type="compositionally biased region" description="Polar residues" evidence="6">
    <location>
        <begin position="47"/>
        <end position="57"/>
    </location>
</feature>
<dbReference type="GO" id="GO:0140664">
    <property type="term" value="F:ATP-dependent DNA damage sensor activity"/>
    <property type="evidence" value="ECO:0007669"/>
    <property type="project" value="InterPro"/>
</dbReference>
<dbReference type="SUPFAM" id="SSF52540">
    <property type="entry name" value="P-loop containing nucleoside triphosphate hydrolases"/>
    <property type="match status" value="1"/>
</dbReference>
<organism evidence="8 9">
    <name type="scientific">Bombus vosnesenskii</name>
    <dbReference type="NCBI Taxonomy" id="207650"/>
    <lineage>
        <taxon>Eukaryota</taxon>
        <taxon>Metazoa</taxon>
        <taxon>Ecdysozoa</taxon>
        <taxon>Arthropoda</taxon>
        <taxon>Hexapoda</taxon>
        <taxon>Insecta</taxon>
        <taxon>Pterygota</taxon>
        <taxon>Neoptera</taxon>
        <taxon>Endopterygota</taxon>
        <taxon>Hymenoptera</taxon>
        <taxon>Apocrita</taxon>
        <taxon>Aculeata</taxon>
        <taxon>Apoidea</taxon>
        <taxon>Anthophila</taxon>
        <taxon>Apidae</taxon>
        <taxon>Bombus</taxon>
        <taxon>Pyrobombus</taxon>
    </lineage>
</organism>
<reference evidence="9" key="1">
    <citation type="submission" date="2025-08" db="UniProtKB">
        <authorList>
            <consortium name="RefSeq"/>
        </authorList>
    </citation>
    <scope>IDENTIFICATION</scope>
    <source>
        <tissue evidence="9">Muscle</tissue>
    </source>
</reference>
<dbReference type="FunFam" id="3.30.420.110:FF:000003">
    <property type="entry name" value="mutS protein homolog 4"/>
    <property type="match status" value="1"/>
</dbReference>
<evidence type="ECO:0000256" key="6">
    <source>
        <dbReference type="SAM" id="MobiDB-lite"/>
    </source>
</evidence>
<proteinExistence type="inferred from homology"/>
<dbReference type="GO" id="GO:0007131">
    <property type="term" value="P:reciprocal meiotic recombination"/>
    <property type="evidence" value="ECO:0007669"/>
    <property type="project" value="TreeGrafter"/>
</dbReference>
<evidence type="ECO:0000313" key="8">
    <source>
        <dbReference type="Proteomes" id="UP000504631"/>
    </source>
</evidence>
<dbReference type="PANTHER" id="PTHR11361">
    <property type="entry name" value="DNA MISMATCH REPAIR PROTEIN MUTS FAMILY MEMBER"/>
    <property type="match status" value="1"/>
</dbReference>
<dbReference type="GO" id="GO:0030983">
    <property type="term" value="F:mismatched DNA binding"/>
    <property type="evidence" value="ECO:0007669"/>
    <property type="project" value="InterPro"/>
</dbReference>
<evidence type="ECO:0000256" key="1">
    <source>
        <dbReference type="ARBA" id="ARBA00006271"/>
    </source>
</evidence>
<accession>A0A6J3KNX8</accession>
<dbReference type="GO" id="GO:0005634">
    <property type="term" value="C:nucleus"/>
    <property type="evidence" value="ECO:0007669"/>
    <property type="project" value="TreeGrafter"/>
</dbReference>
<dbReference type="Gene3D" id="1.10.1420.10">
    <property type="match status" value="2"/>
</dbReference>
<dbReference type="SMART" id="SM00533">
    <property type="entry name" value="MUTSd"/>
    <property type="match status" value="1"/>
</dbReference>
<feature type="domain" description="DNA mismatch repair proteins mutS family" evidence="7">
    <location>
        <begin position="711"/>
        <end position="727"/>
    </location>
</feature>
<gene>
    <name evidence="9" type="primary">LOC117236265</name>
</gene>
<dbReference type="AlphaFoldDB" id="A0A6J3KNX8"/>
<dbReference type="SMART" id="SM00534">
    <property type="entry name" value="MUTSac"/>
    <property type="match status" value="1"/>
</dbReference>
<feature type="compositionally biased region" description="Basic and acidic residues" evidence="6">
    <location>
        <begin position="903"/>
        <end position="925"/>
    </location>
</feature>
<comment type="similarity">
    <text evidence="1">Belongs to the DNA mismatch repair MutS family.</text>
</comment>
<dbReference type="GeneID" id="117236265"/>
<dbReference type="GO" id="GO:0005524">
    <property type="term" value="F:ATP binding"/>
    <property type="evidence" value="ECO:0007669"/>
    <property type="project" value="UniProtKB-KW"/>
</dbReference>
<dbReference type="InterPro" id="IPR027417">
    <property type="entry name" value="P-loop_NTPase"/>
</dbReference>
<dbReference type="InterPro" id="IPR036678">
    <property type="entry name" value="MutS_con_dom_sf"/>
</dbReference>
<keyword evidence="5" id="KW-0469">Meiosis</keyword>
<evidence type="ECO:0000256" key="3">
    <source>
        <dbReference type="ARBA" id="ARBA00022840"/>
    </source>
</evidence>
<dbReference type="KEGG" id="bvk:117236265"/>
<dbReference type="SUPFAM" id="SSF48334">
    <property type="entry name" value="DNA repair protein MutS, domain III"/>
    <property type="match status" value="1"/>
</dbReference>
<dbReference type="Pfam" id="PF05192">
    <property type="entry name" value="MutS_III"/>
    <property type="match status" value="1"/>
</dbReference>
<dbReference type="RefSeq" id="XP_033354958.1">
    <property type="nucleotide sequence ID" value="XM_033499067.1"/>
</dbReference>
<keyword evidence="4" id="KW-0238">DNA-binding</keyword>
<evidence type="ECO:0000259" key="7">
    <source>
        <dbReference type="PROSITE" id="PS00486"/>
    </source>
</evidence>
<dbReference type="InterPro" id="IPR045076">
    <property type="entry name" value="MutS"/>
</dbReference>
<keyword evidence="2" id="KW-0547">Nucleotide-binding</keyword>
<dbReference type="InterPro" id="IPR036187">
    <property type="entry name" value="DNA_mismatch_repair_MutS_sf"/>
</dbReference>
<protein>
    <submittedName>
        <fullName evidence="9">MutS protein homolog 4-like</fullName>
    </submittedName>
</protein>
<dbReference type="InterPro" id="IPR007696">
    <property type="entry name" value="DNA_mismatch_repair_MutS_core"/>
</dbReference>
<feature type="region of interest" description="Disordered" evidence="6">
    <location>
        <begin position="36"/>
        <end position="62"/>
    </location>
</feature>
<keyword evidence="8" id="KW-1185">Reference proteome</keyword>
<dbReference type="InterPro" id="IPR007860">
    <property type="entry name" value="DNA_mmatch_repair_MutS_con_dom"/>
</dbReference>
<dbReference type="Proteomes" id="UP000504631">
    <property type="component" value="Unplaced"/>
</dbReference>
<feature type="region of interest" description="Disordered" evidence="6">
    <location>
        <begin position="884"/>
        <end position="926"/>
    </location>
</feature>
<evidence type="ECO:0000256" key="4">
    <source>
        <dbReference type="ARBA" id="ARBA00023125"/>
    </source>
</evidence>
<dbReference type="Pfam" id="PF05188">
    <property type="entry name" value="MutS_II"/>
    <property type="match status" value="1"/>
</dbReference>
<evidence type="ECO:0000256" key="2">
    <source>
        <dbReference type="ARBA" id="ARBA00022741"/>
    </source>
</evidence>
<dbReference type="Pfam" id="PF00488">
    <property type="entry name" value="MutS_V"/>
    <property type="match status" value="1"/>
</dbReference>
<feature type="compositionally biased region" description="Basic and acidic residues" evidence="6">
    <location>
        <begin position="884"/>
        <end position="894"/>
    </location>
</feature>
<sequence>MNVIRTETALNAPRKQHEARFLQEFNHPLTKDHRKFDMKTKRRRTNWKSTATTSDGYSKSPKFRNAPVPSSLLTSTSRYCVSSSAIVTIRSATKTTTGPCSSLLESASGGTILAITTGRGDARSEVGMAALNIRCPHLILCQISDAQTYINALSKLYLFDPMEVLMPDTICERTTGKSALYNLIMEKFPEVELTAISRVHFNDTVGLERIKSLCNPEYSSVELFVKQKYYALAAAAALVKYVEYTQRIIYTPKSMKIEFQGSPNATMIDLESAQSLELVQSQCGRRNISLLGSLDRCLTPMGRKLLRSNILQPPCEELVILERQAAVTELVSNSSLRALIQPIIRRLYGADRLLALSTMPVMHENSVQNAEHNLNYVLLLKNLLDVIPELGKILLAGESDLLRRIQKKLERDEFRLMREKIVETIHPDARSVTGYTSSNMQRCFAIKAGISDLLDVARQTYCELIDDMKTMVENLASKHKLTLSLNCNASLGYHIQAILPRSLNTENFNLPSEFIEVRKNKRTYTMTTNALVTLSQQCTIACEELHLMSNVLLGNLLQNIREYIGSMFQLNADVAELDLITSLAQVSSLQTYTRPLFGSKLELVESRHPIMDVFSLDGPIPNDVNASIPRNLYVISGPNMSGKSTYLKQIVLLHIMAQIGCFVPAKKAMFRITDLIFCKIAIRDDIECNASTFALEMKEAQYILRCVTARSLIILDELCKGTAIEEGASIAWAICEKLLNTTAFIFAATHFSYLTKLADLYYNVTNLHFETTNVRGPETDNCSHRLTYTHRLKSGVAAYSDDYGIFLAELSGLPKAVTEKARRYGSERVVTDQVTAKSSVWEKTCYSILVRLYELLETETFHQEQVISLIRRLVNLWKHQDCKDTVQEEKKTTNENDINTQKSNEKDIDTQKGNKKDIHTQKSNENEYVEDIVSNRKNIIYSGKNSNETERHDTYETAISTNTRSKEIPLVLSNTTDTDTSMKAHQIQSETLNFENDSSSIKHNQYSMSSNHSFNSIDPTSSYLVPIEDISNKSDKISLSSDYVQFHKQFLEACASTGPIIDKTIPSPSFIPSNELSSVSMSMIEKSTSQLFECCLSDDDFELPDVSCTSVLTNSSQLRINET</sequence>
<evidence type="ECO:0000256" key="5">
    <source>
        <dbReference type="ARBA" id="ARBA00023254"/>
    </source>
</evidence>
<name>A0A6J3KNX8_9HYME</name>
<dbReference type="Gene3D" id="3.40.50.300">
    <property type="entry name" value="P-loop containing nucleotide triphosphate hydrolases"/>
    <property type="match status" value="1"/>
</dbReference>
<evidence type="ECO:0000313" key="9">
    <source>
        <dbReference type="RefSeq" id="XP_033354958.1"/>
    </source>
</evidence>